<accession>A0A1H4SW73</accession>
<proteinExistence type="predicted"/>
<gene>
    <name evidence="1" type="ORF">SAMN04489727_3916</name>
</gene>
<dbReference type="RefSeq" id="WP_091309353.1">
    <property type="nucleotide sequence ID" value="NZ_FNSO01000004.1"/>
</dbReference>
<protein>
    <submittedName>
        <fullName evidence="1">Uncharacterized protein</fullName>
    </submittedName>
</protein>
<dbReference type="OrthoDB" id="3618919at2"/>
<sequence>MTTPPTDQALERQLRVHEFLTARGWTLDGAREPGETWFANDPRAGWRYPASYGGTKINDVGDTTPVRLQAYFTFGEDGKEVFTVVPAGNLQGSGCAEHDTTERFFPFTADGTVDLAGIAPLLESWEPRAQALDPRALIECRYFGPCKE</sequence>
<dbReference type="EMBL" id="FNSO01000004">
    <property type="protein sequence ID" value="SEC48280.1"/>
    <property type="molecule type" value="Genomic_DNA"/>
</dbReference>
<name>A0A1H4SW73_9PSEU</name>
<evidence type="ECO:0000313" key="2">
    <source>
        <dbReference type="Proteomes" id="UP000199622"/>
    </source>
</evidence>
<reference evidence="2" key="1">
    <citation type="submission" date="2016-10" db="EMBL/GenBank/DDBJ databases">
        <authorList>
            <person name="Varghese N."/>
            <person name="Submissions S."/>
        </authorList>
    </citation>
    <scope>NUCLEOTIDE SEQUENCE [LARGE SCALE GENOMIC DNA]</scope>
    <source>
        <strain evidence="2">DSM 44544</strain>
    </source>
</reference>
<dbReference type="Proteomes" id="UP000199622">
    <property type="component" value="Unassembled WGS sequence"/>
</dbReference>
<evidence type="ECO:0000313" key="1">
    <source>
        <dbReference type="EMBL" id="SEC48280.1"/>
    </source>
</evidence>
<organism evidence="1 2">
    <name type="scientific">Amycolatopsis tolypomycina</name>
    <dbReference type="NCBI Taxonomy" id="208445"/>
    <lineage>
        <taxon>Bacteria</taxon>
        <taxon>Bacillati</taxon>
        <taxon>Actinomycetota</taxon>
        <taxon>Actinomycetes</taxon>
        <taxon>Pseudonocardiales</taxon>
        <taxon>Pseudonocardiaceae</taxon>
        <taxon>Amycolatopsis</taxon>
    </lineage>
</organism>
<keyword evidence="2" id="KW-1185">Reference proteome</keyword>
<dbReference type="AlphaFoldDB" id="A0A1H4SW73"/>